<proteinExistence type="predicted"/>
<feature type="compositionally biased region" description="Acidic residues" evidence="2">
    <location>
        <begin position="239"/>
        <end position="249"/>
    </location>
</feature>
<dbReference type="Proteomes" id="UP000023152">
    <property type="component" value="Unassembled WGS sequence"/>
</dbReference>
<comment type="caution">
    <text evidence="3">The sequence shown here is derived from an EMBL/GenBank/DDBJ whole genome shotgun (WGS) entry which is preliminary data.</text>
</comment>
<accession>X6P5X0</accession>
<dbReference type="SUPFAM" id="SSF48403">
    <property type="entry name" value="Ankyrin repeat"/>
    <property type="match status" value="1"/>
</dbReference>
<reference evidence="3 4" key="1">
    <citation type="journal article" date="2013" name="Curr. Biol.">
        <title>The Genome of the Foraminiferan Reticulomyxa filosa.</title>
        <authorList>
            <person name="Glockner G."/>
            <person name="Hulsmann N."/>
            <person name="Schleicher M."/>
            <person name="Noegel A.A."/>
            <person name="Eichinger L."/>
            <person name="Gallinger C."/>
            <person name="Pawlowski J."/>
            <person name="Sierra R."/>
            <person name="Euteneuer U."/>
            <person name="Pillet L."/>
            <person name="Moustafa A."/>
            <person name="Platzer M."/>
            <person name="Groth M."/>
            <person name="Szafranski K."/>
            <person name="Schliwa M."/>
        </authorList>
    </citation>
    <scope>NUCLEOTIDE SEQUENCE [LARGE SCALE GENOMIC DNA]</scope>
</reference>
<dbReference type="EMBL" id="ASPP01003758">
    <property type="protein sequence ID" value="ETO33012.1"/>
    <property type="molecule type" value="Genomic_DNA"/>
</dbReference>
<gene>
    <name evidence="3" type="ORF">RFI_04095</name>
</gene>
<feature type="compositionally biased region" description="Basic and acidic residues" evidence="2">
    <location>
        <begin position="61"/>
        <end position="75"/>
    </location>
</feature>
<keyword evidence="4" id="KW-1185">Reference proteome</keyword>
<feature type="region of interest" description="Disordered" evidence="2">
    <location>
        <begin position="61"/>
        <end position="105"/>
    </location>
</feature>
<evidence type="ECO:0000256" key="2">
    <source>
        <dbReference type="SAM" id="MobiDB-lite"/>
    </source>
</evidence>
<organism evidence="3 4">
    <name type="scientific">Reticulomyxa filosa</name>
    <dbReference type="NCBI Taxonomy" id="46433"/>
    <lineage>
        <taxon>Eukaryota</taxon>
        <taxon>Sar</taxon>
        <taxon>Rhizaria</taxon>
        <taxon>Retaria</taxon>
        <taxon>Foraminifera</taxon>
        <taxon>Monothalamids</taxon>
        <taxon>Reticulomyxidae</taxon>
        <taxon>Reticulomyxa</taxon>
    </lineage>
</organism>
<sequence length="273" mass="31815">MDLLNGVDSQQHTPLWRSIELDNLEMTYALLEMGSNINQINSHGQTVAHLIHTLYPLHSSQYRDEDGNEHDHGIDSEEEEEKEEHKNAMQDNNANVNDNSNDNDNGYHVLLKHYKAETNICDENGKTPNECGVEVLVKEKEKEEQMKEELQLQKEIMKQRNKFKKNSRNEKQKWKQWLIEHDLDKAFVSTVVRLLLDSHRLSISQFLDLKKSTLLQMLDNWSIVNEQDYGHDKSGSIADSDDDDDDDNDYSNINEKQMRMTHGPIIQKEISKN</sequence>
<dbReference type="AlphaFoldDB" id="X6P5X0"/>
<evidence type="ECO:0000313" key="3">
    <source>
        <dbReference type="EMBL" id="ETO33012.1"/>
    </source>
</evidence>
<evidence type="ECO:0000256" key="1">
    <source>
        <dbReference type="SAM" id="Coils"/>
    </source>
</evidence>
<protein>
    <submittedName>
        <fullName evidence="3">G1/S-specific cyclin CLN1</fullName>
    </submittedName>
</protein>
<feature type="coiled-coil region" evidence="1">
    <location>
        <begin position="133"/>
        <end position="167"/>
    </location>
</feature>
<evidence type="ECO:0000313" key="4">
    <source>
        <dbReference type="Proteomes" id="UP000023152"/>
    </source>
</evidence>
<dbReference type="Gene3D" id="1.25.40.20">
    <property type="entry name" value="Ankyrin repeat-containing domain"/>
    <property type="match status" value="1"/>
</dbReference>
<keyword evidence="1" id="KW-0175">Coiled coil</keyword>
<feature type="compositionally biased region" description="Low complexity" evidence="2">
    <location>
        <begin position="91"/>
        <end position="104"/>
    </location>
</feature>
<feature type="region of interest" description="Disordered" evidence="2">
    <location>
        <begin position="229"/>
        <end position="273"/>
    </location>
</feature>
<name>X6P5X0_RETFI</name>
<dbReference type="InterPro" id="IPR036770">
    <property type="entry name" value="Ankyrin_rpt-contain_sf"/>
</dbReference>